<feature type="transmembrane region" description="Helical" evidence="8">
    <location>
        <begin position="256"/>
        <end position="274"/>
    </location>
</feature>
<dbReference type="InterPro" id="IPR039421">
    <property type="entry name" value="Type_1_exporter"/>
</dbReference>
<dbReference type="GO" id="GO:0005524">
    <property type="term" value="F:ATP binding"/>
    <property type="evidence" value="ECO:0007669"/>
    <property type="project" value="UniProtKB-KW"/>
</dbReference>
<protein>
    <submittedName>
        <fullName evidence="11">Putative multidrug export ATP-binding/permease protein</fullName>
        <ecNumber evidence="11">3.6.3.-</ecNumber>
    </submittedName>
</protein>
<dbReference type="Gene3D" id="1.20.1560.10">
    <property type="entry name" value="ABC transporter type 1, transmembrane domain"/>
    <property type="match status" value="1"/>
</dbReference>
<dbReference type="InterPro" id="IPR036640">
    <property type="entry name" value="ABC1_TM_sf"/>
</dbReference>
<dbReference type="Pfam" id="PF00664">
    <property type="entry name" value="ABC_membrane"/>
    <property type="match status" value="1"/>
</dbReference>
<feature type="transmembrane region" description="Helical" evidence="8">
    <location>
        <begin position="143"/>
        <end position="162"/>
    </location>
</feature>
<gene>
    <name evidence="11" type="ORF">BRLA_c023730</name>
</gene>
<evidence type="ECO:0000256" key="8">
    <source>
        <dbReference type="SAM" id="Phobius"/>
    </source>
</evidence>
<evidence type="ECO:0000256" key="1">
    <source>
        <dbReference type="ARBA" id="ARBA00004651"/>
    </source>
</evidence>
<evidence type="ECO:0000256" key="6">
    <source>
        <dbReference type="ARBA" id="ARBA00022989"/>
    </source>
</evidence>
<dbReference type="SUPFAM" id="SSF90123">
    <property type="entry name" value="ABC transporter transmembrane region"/>
    <property type="match status" value="1"/>
</dbReference>
<dbReference type="InterPro" id="IPR003593">
    <property type="entry name" value="AAA+_ATPase"/>
</dbReference>
<accession>A0A075R6C1</accession>
<evidence type="ECO:0000259" key="10">
    <source>
        <dbReference type="PROSITE" id="PS50929"/>
    </source>
</evidence>
<dbReference type="InterPro" id="IPR027417">
    <property type="entry name" value="P-loop_NTPase"/>
</dbReference>
<name>A0A075R6C1_BRELA</name>
<dbReference type="PROSITE" id="PS00211">
    <property type="entry name" value="ABC_TRANSPORTER_1"/>
    <property type="match status" value="1"/>
</dbReference>
<feature type="transmembrane region" description="Helical" evidence="8">
    <location>
        <begin position="168"/>
        <end position="186"/>
    </location>
</feature>
<dbReference type="GO" id="GO:0005886">
    <property type="term" value="C:plasma membrane"/>
    <property type="evidence" value="ECO:0007669"/>
    <property type="project" value="UniProtKB-SubCell"/>
</dbReference>
<dbReference type="EMBL" id="CP007806">
    <property type="protein sequence ID" value="AIG26693.1"/>
    <property type="molecule type" value="Genomic_DNA"/>
</dbReference>
<keyword evidence="3 8" id="KW-0812">Transmembrane</keyword>
<dbReference type="Gene3D" id="3.40.50.300">
    <property type="entry name" value="P-loop containing nucleotide triphosphate hydrolases"/>
    <property type="match status" value="1"/>
</dbReference>
<keyword evidence="7 8" id="KW-0472">Membrane</keyword>
<sequence length="600" mass="67181">MNFQKQEQAPLKKPVFQWVLTHVKPYRFWVFLCIVTSLIVATVEIWMGILIRTMVESTNDYQKLISFATLIFGLTIVGFVSKYFIKFSAVKFSANALRDLKNNVTDHIEKMPISAVEKYHSGDITSRLTNDATVLQNFLQQHFYQIFYMPIIFIGALCLLVSTNWKLVVLSISILPVAILIINFLSKPLQKHTEELQQNLGKANSIAQDTLAGIHMVKAFNLTDVLFGKYSSTMALVLQKGILVEKKRAWMTAPGMLLFSAPIVFFIAYGGYLIQTGELDLGNLVLFSYLLTYIIEPLSLMPVLFAQVQEVSGASKRMFDILEQPIEQEDKPCLDMGANTQPVVFNNVSFAYDGHEKILDRVSFTLSENKTIALVGASGSGKSTILKLLCGFYSATDEKEGSSITVYGHTLQEWNLSDMRKYISLVSQDTYLFPVSIAENIGFGKTDATRDEIIAAAKAANAHQFIMQLPEGYETIAGERGSRLSGGQKQRIAIARAILKDAPILLLDEPTSALDTQSEALVQEALEQMIRNRSVLVVAHRLSTIKEADELLVLDRGHIVERGTHTELLTKHGVYARLYKKQFIEGENKRLADEEVYSCS</sequence>
<feature type="domain" description="ABC transmembrane type-1" evidence="10">
    <location>
        <begin position="31"/>
        <end position="310"/>
    </location>
</feature>
<keyword evidence="12" id="KW-1185">Reference proteome</keyword>
<evidence type="ECO:0000256" key="7">
    <source>
        <dbReference type="ARBA" id="ARBA00023136"/>
    </source>
</evidence>
<keyword evidence="5 11" id="KW-0067">ATP-binding</keyword>
<dbReference type="PROSITE" id="PS50893">
    <property type="entry name" value="ABC_TRANSPORTER_2"/>
    <property type="match status" value="1"/>
</dbReference>
<keyword evidence="6 8" id="KW-1133">Transmembrane helix</keyword>
<reference evidence="11 12" key="1">
    <citation type="journal article" date="2011" name="J. Bacteriol.">
        <title>Genome sequence of Brevibacillus laterosporus LMG 15441, a pathogen of invertebrates.</title>
        <authorList>
            <person name="Djukic M."/>
            <person name="Poehlein A."/>
            <person name="Thurmer A."/>
            <person name="Daniel R."/>
        </authorList>
    </citation>
    <scope>NUCLEOTIDE SEQUENCE [LARGE SCALE GENOMIC DNA]</scope>
    <source>
        <strain evidence="11 12">LMG 15441</strain>
    </source>
</reference>
<dbReference type="eggNOG" id="COG1132">
    <property type="taxonomic scope" value="Bacteria"/>
</dbReference>
<evidence type="ECO:0000313" key="12">
    <source>
        <dbReference type="Proteomes" id="UP000005850"/>
    </source>
</evidence>
<organism evidence="11 12">
    <name type="scientific">Brevibacillus laterosporus LMG 15441</name>
    <dbReference type="NCBI Taxonomy" id="1042163"/>
    <lineage>
        <taxon>Bacteria</taxon>
        <taxon>Bacillati</taxon>
        <taxon>Bacillota</taxon>
        <taxon>Bacilli</taxon>
        <taxon>Bacillales</taxon>
        <taxon>Paenibacillaceae</taxon>
        <taxon>Brevibacillus</taxon>
    </lineage>
</organism>
<dbReference type="KEGG" id="blr:BRLA_c023730"/>
<dbReference type="PROSITE" id="PS50929">
    <property type="entry name" value="ABC_TM1F"/>
    <property type="match status" value="1"/>
</dbReference>
<comment type="subcellular location">
    <subcellularLocation>
        <location evidence="1">Cell membrane</location>
        <topology evidence="1">Multi-pass membrane protein</topology>
    </subcellularLocation>
</comment>
<dbReference type="InterPro" id="IPR003439">
    <property type="entry name" value="ABC_transporter-like_ATP-bd"/>
</dbReference>
<evidence type="ECO:0000313" key="11">
    <source>
        <dbReference type="EMBL" id="AIG26693.1"/>
    </source>
</evidence>
<keyword evidence="2" id="KW-0813">Transport</keyword>
<proteinExistence type="predicted"/>
<dbReference type="GO" id="GO:0016887">
    <property type="term" value="F:ATP hydrolysis activity"/>
    <property type="evidence" value="ECO:0007669"/>
    <property type="project" value="InterPro"/>
</dbReference>
<dbReference type="InterPro" id="IPR017871">
    <property type="entry name" value="ABC_transporter-like_CS"/>
</dbReference>
<dbReference type="GO" id="GO:0015421">
    <property type="term" value="F:ABC-type oligopeptide transporter activity"/>
    <property type="evidence" value="ECO:0007669"/>
    <property type="project" value="TreeGrafter"/>
</dbReference>
<feature type="transmembrane region" description="Helical" evidence="8">
    <location>
        <begin position="28"/>
        <end position="52"/>
    </location>
</feature>
<dbReference type="PANTHER" id="PTHR43394:SF1">
    <property type="entry name" value="ATP-BINDING CASSETTE SUB-FAMILY B MEMBER 10, MITOCHONDRIAL"/>
    <property type="match status" value="1"/>
</dbReference>
<dbReference type="STRING" id="1042163.BRLA_c023730"/>
<evidence type="ECO:0000256" key="2">
    <source>
        <dbReference type="ARBA" id="ARBA00022448"/>
    </source>
</evidence>
<keyword evidence="4" id="KW-0547">Nucleotide-binding</keyword>
<dbReference type="EC" id="3.6.3.-" evidence="11"/>
<dbReference type="PANTHER" id="PTHR43394">
    <property type="entry name" value="ATP-DEPENDENT PERMEASE MDL1, MITOCHONDRIAL"/>
    <property type="match status" value="1"/>
</dbReference>
<dbReference type="Pfam" id="PF00005">
    <property type="entry name" value="ABC_tran"/>
    <property type="match status" value="1"/>
</dbReference>
<evidence type="ECO:0000259" key="9">
    <source>
        <dbReference type="PROSITE" id="PS50893"/>
    </source>
</evidence>
<evidence type="ECO:0000256" key="3">
    <source>
        <dbReference type="ARBA" id="ARBA00022692"/>
    </source>
</evidence>
<dbReference type="FunFam" id="3.40.50.300:FF:000287">
    <property type="entry name" value="Multidrug ABC transporter ATP-binding protein"/>
    <property type="match status" value="1"/>
</dbReference>
<dbReference type="AlphaFoldDB" id="A0A075R6C1"/>
<feature type="transmembrane region" description="Helical" evidence="8">
    <location>
        <begin position="286"/>
        <end position="308"/>
    </location>
</feature>
<keyword evidence="11" id="KW-0378">Hydrolase</keyword>
<dbReference type="Proteomes" id="UP000005850">
    <property type="component" value="Chromosome"/>
</dbReference>
<dbReference type="HOGENOM" id="CLU_000604_84_3_9"/>
<dbReference type="InterPro" id="IPR011527">
    <property type="entry name" value="ABC1_TM_dom"/>
</dbReference>
<dbReference type="RefSeq" id="WP_003337608.1">
    <property type="nucleotide sequence ID" value="NZ_CP007806.1"/>
</dbReference>
<feature type="domain" description="ABC transporter" evidence="9">
    <location>
        <begin position="343"/>
        <end position="581"/>
    </location>
</feature>
<evidence type="ECO:0000256" key="5">
    <source>
        <dbReference type="ARBA" id="ARBA00022840"/>
    </source>
</evidence>
<dbReference type="SMART" id="SM00382">
    <property type="entry name" value="AAA"/>
    <property type="match status" value="1"/>
</dbReference>
<dbReference type="SUPFAM" id="SSF52540">
    <property type="entry name" value="P-loop containing nucleoside triphosphate hydrolases"/>
    <property type="match status" value="1"/>
</dbReference>
<evidence type="ECO:0000256" key="4">
    <source>
        <dbReference type="ARBA" id="ARBA00022741"/>
    </source>
</evidence>
<feature type="transmembrane region" description="Helical" evidence="8">
    <location>
        <begin position="64"/>
        <end position="85"/>
    </location>
</feature>